<dbReference type="EMBL" id="VVIM01000001">
    <property type="protein sequence ID" value="KAB0805017.1"/>
    <property type="molecule type" value="Genomic_DNA"/>
</dbReference>
<organism evidence="1 2">
    <name type="scientific">Photinus pyralis</name>
    <name type="common">Common eastern firefly</name>
    <name type="synonym">Lampyris pyralis</name>
    <dbReference type="NCBI Taxonomy" id="7054"/>
    <lineage>
        <taxon>Eukaryota</taxon>
        <taxon>Metazoa</taxon>
        <taxon>Ecdysozoa</taxon>
        <taxon>Arthropoda</taxon>
        <taxon>Hexapoda</taxon>
        <taxon>Insecta</taxon>
        <taxon>Pterygota</taxon>
        <taxon>Neoptera</taxon>
        <taxon>Endopterygota</taxon>
        <taxon>Coleoptera</taxon>
        <taxon>Polyphaga</taxon>
        <taxon>Elateriformia</taxon>
        <taxon>Elateroidea</taxon>
        <taxon>Lampyridae</taxon>
        <taxon>Lampyrinae</taxon>
        <taxon>Photinus</taxon>
    </lineage>
</organism>
<comment type="caution">
    <text evidence="1">The sequence shown here is derived from an EMBL/GenBank/DDBJ whole genome shotgun (WGS) entry which is preliminary data.</text>
</comment>
<dbReference type="PANTHER" id="PTHR37404:SF1">
    <property type="entry name" value="HCG1796489"/>
    <property type="match status" value="1"/>
</dbReference>
<dbReference type="InParanoid" id="A0A5N4B5X4"/>
<dbReference type="Proteomes" id="UP000327044">
    <property type="component" value="Unassembled WGS sequence"/>
</dbReference>
<evidence type="ECO:0000313" key="1">
    <source>
        <dbReference type="EMBL" id="KAB0805017.1"/>
    </source>
</evidence>
<gene>
    <name evidence="1" type="ORF">PPYR_01987</name>
</gene>
<keyword evidence="2" id="KW-1185">Reference proteome</keyword>
<accession>A0A5N4B5X4</accession>
<evidence type="ECO:0000313" key="2">
    <source>
        <dbReference type="Proteomes" id="UP000327044"/>
    </source>
</evidence>
<name>A0A5N4B5X4_PHOPY</name>
<dbReference type="PANTHER" id="PTHR37404">
    <property type="entry name" value="HCG1796489"/>
    <property type="match status" value="1"/>
</dbReference>
<dbReference type="OrthoDB" id="382863at2759"/>
<reference evidence="1 2" key="1">
    <citation type="journal article" date="2018" name="Elife">
        <title>Firefly genomes illuminate parallel origins of bioluminescence in beetles.</title>
        <authorList>
            <person name="Fallon T.R."/>
            <person name="Lower S.E."/>
            <person name="Chang C.H."/>
            <person name="Bessho-Uehara M."/>
            <person name="Martin G.J."/>
            <person name="Bewick A.J."/>
            <person name="Behringer M."/>
            <person name="Debat H.J."/>
            <person name="Wong I."/>
            <person name="Day J.C."/>
            <person name="Suvorov A."/>
            <person name="Silva C.J."/>
            <person name="Stanger-Hall K.F."/>
            <person name="Hall D.W."/>
            <person name="Schmitz R.J."/>
            <person name="Nelson D.R."/>
            <person name="Lewis S.M."/>
            <person name="Shigenobu S."/>
            <person name="Bybee S.M."/>
            <person name="Larracuente A.M."/>
            <person name="Oba Y."/>
            <person name="Weng J.K."/>
        </authorList>
    </citation>
    <scope>NUCLEOTIDE SEQUENCE [LARGE SCALE GENOMIC DNA]</scope>
    <source>
        <strain evidence="1">1611_PpyrPB1</strain>
        <tissue evidence="1">Whole body</tissue>
    </source>
</reference>
<dbReference type="AlphaFoldDB" id="A0A5N4B5X4"/>
<dbReference type="InterPro" id="IPR053347">
    <property type="entry name" value="Axonemal_MT_stabilizer"/>
</dbReference>
<sequence length="341" mass="38708">MPEPLICTSNTLGNIDYGIPIVANKASDFRTSTGLYHRLIPNVAQEFDCRVKARIKPELNKSNVVVRDESSKSTYTNAHHWKFPDKSVVRHFPVPMNSSDISYIRGAQEKCFRKPPPVKPTKISEMKESFYPSYVKSCSEEVRPPEPYAKCEIRGLGRDEQPAIRPEEKGSWKLMDPYLTTSRSTYLPFTVNQQNGVAKKDIVTYYDASNFPKVKGFGPRNGPAIDPLEPKRKVPMLDRMPFKKQPFERRLYVLSKTVPNFGKKSEMKANFVGQSFSDMSPYLHQCGVEFPCSLSNASAWQNLAPPGMYCTEYCHIGSGWPVNSIVDYGLPPEYVKHKQCC</sequence>
<proteinExistence type="predicted"/>
<protein>
    <submittedName>
        <fullName evidence="1">Uncharacterized protein</fullName>
    </submittedName>
</protein>